<organism evidence="14 15">
    <name type="scientific">Gottschalkia acidurici (strain ATCC 7906 / DSM 604 / BCRC 14475 / CIP 104303 / KCTC 5404 / NCIMB 10678 / 9a)</name>
    <name type="common">Clostridium acidurici</name>
    <dbReference type="NCBI Taxonomy" id="1128398"/>
    <lineage>
        <taxon>Bacteria</taxon>
        <taxon>Bacillati</taxon>
        <taxon>Bacillota</taxon>
        <taxon>Tissierellia</taxon>
        <taxon>Tissierellales</taxon>
        <taxon>Gottschalkiaceae</taxon>
        <taxon>Gottschalkia</taxon>
    </lineage>
</organism>
<dbReference type="GO" id="GO:0070475">
    <property type="term" value="P:rRNA base methylation"/>
    <property type="evidence" value="ECO:0007669"/>
    <property type="project" value="TreeGrafter"/>
</dbReference>
<dbReference type="InterPro" id="IPR046886">
    <property type="entry name" value="RsmE_MTase_dom"/>
</dbReference>
<evidence type="ECO:0000256" key="1">
    <source>
        <dbReference type="ARBA" id="ARBA00004496"/>
    </source>
</evidence>
<dbReference type="InterPro" id="IPR029028">
    <property type="entry name" value="Alpha/beta_knot_MTases"/>
</dbReference>
<keyword evidence="6 12" id="KW-0698">rRNA processing</keyword>
<keyword evidence="9 12" id="KW-0949">S-adenosyl-L-methionine</keyword>
<dbReference type="RefSeq" id="WP_014966822.1">
    <property type="nucleotide sequence ID" value="NC_018664.1"/>
</dbReference>
<dbReference type="InterPro" id="IPR029026">
    <property type="entry name" value="tRNA_m1G_MTases_N"/>
</dbReference>
<evidence type="ECO:0000313" key="14">
    <source>
        <dbReference type="EMBL" id="AFS77685.1"/>
    </source>
</evidence>
<dbReference type="KEGG" id="cad:Curi_c06120"/>
<dbReference type="STRING" id="1128398.Curi_c06120"/>
<evidence type="ECO:0000256" key="2">
    <source>
        <dbReference type="ARBA" id="ARBA00005528"/>
    </source>
</evidence>
<comment type="subcellular location">
    <subcellularLocation>
        <location evidence="1 12">Cytoplasm</location>
    </subcellularLocation>
</comment>
<comment type="function">
    <text evidence="10 12">Specifically methylates the N3 position of the uracil ring of uridine 1498 (m3U1498) in 16S rRNA. Acts on the fully assembled 30S ribosomal subunit.</text>
</comment>
<keyword evidence="5 12" id="KW-0963">Cytoplasm</keyword>
<dbReference type="NCBIfam" id="TIGR00046">
    <property type="entry name" value="RsmE family RNA methyltransferase"/>
    <property type="match status" value="1"/>
</dbReference>
<keyword evidence="15" id="KW-1185">Reference proteome</keyword>
<dbReference type="OrthoDB" id="9815641at2"/>
<keyword evidence="7 12" id="KW-0489">Methyltransferase</keyword>
<dbReference type="eggNOG" id="COG1385">
    <property type="taxonomic scope" value="Bacteria"/>
</dbReference>
<evidence type="ECO:0000256" key="7">
    <source>
        <dbReference type="ARBA" id="ARBA00022603"/>
    </source>
</evidence>
<feature type="domain" description="Ribosomal RNA small subunit methyltransferase E methyltransferase" evidence="13">
    <location>
        <begin position="73"/>
        <end position="234"/>
    </location>
</feature>
<gene>
    <name evidence="14" type="primary">rsmE1</name>
    <name evidence="14" type="ordered locus">Curi_c06120</name>
</gene>
<name>K0AY49_GOTA9</name>
<dbReference type="GO" id="GO:0070042">
    <property type="term" value="F:rRNA (uridine-N3-)-methyltransferase activity"/>
    <property type="evidence" value="ECO:0007669"/>
    <property type="project" value="TreeGrafter"/>
</dbReference>
<dbReference type="Gene3D" id="3.40.1280.10">
    <property type="match status" value="1"/>
</dbReference>
<evidence type="ECO:0000256" key="8">
    <source>
        <dbReference type="ARBA" id="ARBA00022679"/>
    </source>
</evidence>
<evidence type="ECO:0000256" key="5">
    <source>
        <dbReference type="ARBA" id="ARBA00022490"/>
    </source>
</evidence>
<evidence type="ECO:0000256" key="4">
    <source>
        <dbReference type="ARBA" id="ARBA00013673"/>
    </source>
</evidence>
<dbReference type="GO" id="GO:0005737">
    <property type="term" value="C:cytoplasm"/>
    <property type="evidence" value="ECO:0007669"/>
    <property type="project" value="UniProtKB-SubCell"/>
</dbReference>
<dbReference type="HOGENOM" id="CLU_067442_1_0_9"/>
<evidence type="ECO:0000256" key="10">
    <source>
        <dbReference type="ARBA" id="ARBA00025699"/>
    </source>
</evidence>
<dbReference type="PIRSF" id="PIRSF015601">
    <property type="entry name" value="MTase_slr0722"/>
    <property type="match status" value="1"/>
</dbReference>
<evidence type="ECO:0000256" key="11">
    <source>
        <dbReference type="ARBA" id="ARBA00047944"/>
    </source>
</evidence>
<accession>K0AY49</accession>
<keyword evidence="8 12" id="KW-0808">Transferase</keyword>
<dbReference type="EC" id="2.1.1.193" evidence="3 12"/>
<evidence type="ECO:0000256" key="9">
    <source>
        <dbReference type="ARBA" id="ARBA00022691"/>
    </source>
</evidence>
<protein>
    <recommendedName>
        <fullName evidence="4 12">Ribosomal RNA small subunit methyltransferase E</fullName>
        <ecNumber evidence="3 12">2.1.1.193</ecNumber>
    </recommendedName>
</protein>
<dbReference type="Pfam" id="PF04452">
    <property type="entry name" value="Methyltrans_RNA"/>
    <property type="match status" value="1"/>
</dbReference>
<comment type="similarity">
    <text evidence="2 12">Belongs to the RNA methyltransferase RsmE family.</text>
</comment>
<evidence type="ECO:0000256" key="3">
    <source>
        <dbReference type="ARBA" id="ARBA00012328"/>
    </source>
</evidence>
<proteinExistence type="inferred from homology"/>
<comment type="catalytic activity">
    <reaction evidence="11 12">
        <text>uridine(1498) in 16S rRNA + S-adenosyl-L-methionine = N(3)-methyluridine(1498) in 16S rRNA + S-adenosyl-L-homocysteine + H(+)</text>
        <dbReference type="Rhea" id="RHEA:42920"/>
        <dbReference type="Rhea" id="RHEA-COMP:10283"/>
        <dbReference type="Rhea" id="RHEA-COMP:10284"/>
        <dbReference type="ChEBI" id="CHEBI:15378"/>
        <dbReference type="ChEBI" id="CHEBI:57856"/>
        <dbReference type="ChEBI" id="CHEBI:59789"/>
        <dbReference type="ChEBI" id="CHEBI:65315"/>
        <dbReference type="ChEBI" id="CHEBI:74502"/>
        <dbReference type="EC" id="2.1.1.193"/>
    </reaction>
</comment>
<evidence type="ECO:0000256" key="12">
    <source>
        <dbReference type="PIRNR" id="PIRNR015601"/>
    </source>
</evidence>
<evidence type="ECO:0000259" key="13">
    <source>
        <dbReference type="Pfam" id="PF04452"/>
    </source>
</evidence>
<dbReference type="PATRIC" id="fig|1128398.3.peg.645"/>
<evidence type="ECO:0000256" key="6">
    <source>
        <dbReference type="ARBA" id="ARBA00022552"/>
    </source>
</evidence>
<sequence>MNLIILLDEDFVSENKVNISGRRLEHILNIHKAEIGDALRVGRLNGKIGTGTIVNMNGEYIEMEIELTQDPPDPSNIQLILAMPRPKVFKRIIQDVTTMGIKKIYIIKTWRVEKSFWNSPVLEEEKLFEHMILGLEQAKDTILPKIEIVKLFKPFVEDEIPDIIKGTKAIVGHPISDIECPRNMNSKVTLAIGPEGGFIDYEIEMLKKQGFEVVTLGNRILRVENAVPYIIGRLS</sequence>
<evidence type="ECO:0000313" key="15">
    <source>
        <dbReference type="Proteomes" id="UP000006094"/>
    </source>
</evidence>
<dbReference type="CDD" id="cd18084">
    <property type="entry name" value="RsmE-like"/>
    <property type="match status" value="1"/>
</dbReference>
<dbReference type="InterPro" id="IPR006700">
    <property type="entry name" value="RsmE"/>
</dbReference>
<dbReference type="EMBL" id="CP003326">
    <property type="protein sequence ID" value="AFS77685.1"/>
    <property type="molecule type" value="Genomic_DNA"/>
</dbReference>
<dbReference type="PANTHER" id="PTHR30027:SF3">
    <property type="entry name" value="16S RRNA (URACIL(1498)-N(3))-METHYLTRANSFERASE"/>
    <property type="match status" value="1"/>
</dbReference>
<reference evidence="14 15" key="1">
    <citation type="journal article" date="2012" name="PLoS ONE">
        <title>The purine-utilizing bacterium Clostridium acidurici 9a: a genome-guided metabolic reconsideration.</title>
        <authorList>
            <person name="Hartwich K."/>
            <person name="Poehlein A."/>
            <person name="Daniel R."/>
        </authorList>
    </citation>
    <scope>NUCLEOTIDE SEQUENCE [LARGE SCALE GENOMIC DNA]</scope>
    <source>
        <strain evidence="15">ATCC 7906 / DSM 604 / BCRC 14475 / CIP 104303 / KCTC 5404 / NCIMB 10678 / 9a</strain>
    </source>
</reference>
<dbReference type="NCBIfam" id="NF008700">
    <property type="entry name" value="PRK11713.5-4"/>
    <property type="match status" value="1"/>
</dbReference>
<dbReference type="PANTHER" id="PTHR30027">
    <property type="entry name" value="RIBOSOMAL RNA SMALL SUBUNIT METHYLTRANSFERASE E"/>
    <property type="match status" value="1"/>
</dbReference>
<dbReference type="Proteomes" id="UP000006094">
    <property type="component" value="Chromosome"/>
</dbReference>
<dbReference type="SUPFAM" id="SSF75217">
    <property type="entry name" value="alpha/beta knot"/>
    <property type="match status" value="1"/>
</dbReference>
<dbReference type="AlphaFoldDB" id="K0AY49"/>